<dbReference type="RefSeq" id="WP_058847345.1">
    <property type="nucleotide sequence ID" value="NZ_LOCL01000030.1"/>
</dbReference>
<name>A0A0W7X6P9_9ACTN</name>
<evidence type="ECO:0000256" key="1">
    <source>
        <dbReference type="SAM" id="MobiDB-lite"/>
    </source>
</evidence>
<evidence type="ECO:0000313" key="2">
    <source>
        <dbReference type="EMBL" id="KUF18436.1"/>
    </source>
</evidence>
<dbReference type="EMBL" id="LOCL01000030">
    <property type="protein sequence ID" value="KUF18436.1"/>
    <property type="molecule type" value="Genomic_DNA"/>
</dbReference>
<evidence type="ECO:0000313" key="3">
    <source>
        <dbReference type="Proteomes" id="UP000054804"/>
    </source>
</evidence>
<feature type="region of interest" description="Disordered" evidence="1">
    <location>
        <begin position="15"/>
        <end position="39"/>
    </location>
</feature>
<dbReference type="AlphaFoldDB" id="A0A0W7X6P9"/>
<comment type="caution">
    <text evidence="2">The sequence shown here is derived from an EMBL/GenBank/DDBJ whole genome shotgun (WGS) entry which is preliminary data.</text>
</comment>
<gene>
    <name evidence="2" type="ORF">AT728_18995</name>
</gene>
<accession>A0A0W7X6P9</accession>
<protein>
    <submittedName>
        <fullName evidence="2">Uncharacterized protein</fullName>
    </submittedName>
</protein>
<dbReference type="Proteomes" id="UP000054804">
    <property type="component" value="Unassembled WGS sequence"/>
</dbReference>
<organism evidence="2 3">
    <name type="scientific">Streptomyces silvensis</name>
    <dbReference type="NCBI Taxonomy" id="1765722"/>
    <lineage>
        <taxon>Bacteria</taxon>
        <taxon>Bacillati</taxon>
        <taxon>Actinomycetota</taxon>
        <taxon>Actinomycetes</taxon>
        <taxon>Kitasatosporales</taxon>
        <taxon>Streptomycetaceae</taxon>
        <taxon>Streptomyces</taxon>
    </lineage>
</organism>
<sequence length="90" mass="10032">MHQRIAAAEVARQLTARRHPNALTGPTWRPGHRATQASPKTVRLWHDGPDEPDHLDQYAQALRAAGYTVTAEHPAGARPRLRITRQSEGK</sequence>
<reference evidence="2 3" key="1">
    <citation type="submission" date="2015-12" db="EMBL/GenBank/DDBJ databases">
        <title>Draft genome sequence of Streptomyces silvensis ATCC 53525, a producer of novel hormone antagonists.</title>
        <authorList>
            <person name="Johnston C.W."/>
            <person name="Li Y."/>
            <person name="Magarvey N.A."/>
        </authorList>
    </citation>
    <scope>NUCLEOTIDE SEQUENCE [LARGE SCALE GENOMIC DNA]</scope>
    <source>
        <strain evidence="2 3">ATCC 53525</strain>
    </source>
</reference>
<feature type="region of interest" description="Disordered" evidence="1">
    <location>
        <begin position="70"/>
        <end position="90"/>
    </location>
</feature>
<dbReference type="STRING" id="1765722.AT728_18995"/>
<proteinExistence type="predicted"/>
<keyword evidence="3" id="KW-1185">Reference proteome</keyword>
<dbReference type="OrthoDB" id="4235064at2"/>